<evidence type="ECO:0000259" key="1">
    <source>
        <dbReference type="Pfam" id="PF10543"/>
    </source>
</evidence>
<name>A0A9D1J2U9_9FIRM</name>
<evidence type="ECO:0000313" key="2">
    <source>
        <dbReference type="EMBL" id="HIR59031.1"/>
    </source>
</evidence>
<reference evidence="2" key="1">
    <citation type="submission" date="2020-10" db="EMBL/GenBank/DDBJ databases">
        <authorList>
            <person name="Gilroy R."/>
        </authorList>
    </citation>
    <scope>NUCLEOTIDE SEQUENCE</scope>
    <source>
        <strain evidence="2">CHK184-20233</strain>
    </source>
</reference>
<dbReference type="AlphaFoldDB" id="A0A9D1J2U9"/>
<dbReference type="Proteomes" id="UP000824232">
    <property type="component" value="Unassembled WGS sequence"/>
</dbReference>
<sequence length="298" mass="34704">MNEVVTKENIKIEDMIYEIRGKQVMLDSDLAILYECANGTKTINQAVKRNINRFPNDFYFQLETEEFLNLKSQIGTSSWNNYGGIRKLPYVFTEQGVAMLATVLRTDIASEMSVAIMRAFVTMRKYISTNLLEQKYINNMVLEHDCQIKLLKGSFQKIEEKKKVNEIYFNGQIYDAYSKIQEIFKSANKRLVIIDAYADNTILDIVKRLKIEVIIITKPNNLLTKQDVEKYNKQYNDLTVIYNNTFHDRYFILDDEIIYHCGASINRIGYKTFSITLIGDEDVKNTLINKIKEIDKGN</sequence>
<proteinExistence type="predicted"/>
<reference evidence="2" key="2">
    <citation type="journal article" date="2021" name="PeerJ">
        <title>Extensive microbial diversity within the chicken gut microbiome revealed by metagenomics and culture.</title>
        <authorList>
            <person name="Gilroy R."/>
            <person name="Ravi A."/>
            <person name="Getino M."/>
            <person name="Pursley I."/>
            <person name="Horton D.L."/>
            <person name="Alikhan N.F."/>
            <person name="Baker D."/>
            <person name="Gharbi K."/>
            <person name="Hall N."/>
            <person name="Watson M."/>
            <person name="Adriaenssens E.M."/>
            <person name="Foster-Nyarko E."/>
            <person name="Jarju S."/>
            <person name="Secka A."/>
            <person name="Antonio M."/>
            <person name="Oren A."/>
            <person name="Chaudhuri R.R."/>
            <person name="La Ragione R."/>
            <person name="Hildebrand F."/>
            <person name="Pallen M.J."/>
        </authorList>
    </citation>
    <scope>NUCLEOTIDE SEQUENCE</scope>
    <source>
        <strain evidence="2">CHK184-20233</strain>
    </source>
</reference>
<dbReference type="InterPro" id="IPR018873">
    <property type="entry name" value="KilA-N_DNA-bd_domain"/>
</dbReference>
<evidence type="ECO:0000313" key="3">
    <source>
        <dbReference type="Proteomes" id="UP000824232"/>
    </source>
</evidence>
<accession>A0A9D1J2U9</accession>
<gene>
    <name evidence="2" type="ORF">IAB38_03175</name>
</gene>
<protein>
    <submittedName>
        <fullName evidence="2">ORF6N domain-containing protein</fullName>
    </submittedName>
</protein>
<feature type="domain" description="KilA-N DNA-binding" evidence="1">
    <location>
        <begin position="15"/>
        <end position="103"/>
    </location>
</feature>
<organism evidence="2 3">
    <name type="scientific">Candidatus Onthousia excrementipullorum</name>
    <dbReference type="NCBI Taxonomy" id="2840884"/>
    <lineage>
        <taxon>Bacteria</taxon>
        <taxon>Bacillati</taxon>
        <taxon>Bacillota</taxon>
        <taxon>Bacilli</taxon>
        <taxon>Candidatus Onthousia</taxon>
    </lineage>
</organism>
<comment type="caution">
    <text evidence="2">The sequence shown here is derived from an EMBL/GenBank/DDBJ whole genome shotgun (WGS) entry which is preliminary data.</text>
</comment>
<dbReference type="EMBL" id="DVHC01000031">
    <property type="protein sequence ID" value="HIR59031.1"/>
    <property type="molecule type" value="Genomic_DNA"/>
</dbReference>
<dbReference type="Pfam" id="PF10543">
    <property type="entry name" value="ORF6N"/>
    <property type="match status" value="1"/>
</dbReference>